<dbReference type="STRING" id="206665.SAMN04488516_101249"/>
<accession>A0A1H0A273</accession>
<dbReference type="InterPro" id="IPR023009">
    <property type="entry name" value="Tyrosine_recombinase_XerC/XerD"/>
</dbReference>
<keyword evidence="14" id="KW-1185">Reference proteome</keyword>
<evidence type="ECO:0000256" key="6">
    <source>
        <dbReference type="ARBA" id="ARBA00022908"/>
    </source>
</evidence>
<dbReference type="InterPro" id="IPR011010">
    <property type="entry name" value="DNA_brk_join_enz"/>
</dbReference>
<evidence type="ECO:0000313" key="13">
    <source>
        <dbReference type="EMBL" id="SDN27394.1"/>
    </source>
</evidence>
<dbReference type="CDD" id="cd00798">
    <property type="entry name" value="INT_XerDC_C"/>
    <property type="match status" value="1"/>
</dbReference>
<keyword evidence="7 10" id="KW-0238">DNA-binding</keyword>
<dbReference type="Proteomes" id="UP000199602">
    <property type="component" value="Unassembled WGS sequence"/>
</dbReference>
<dbReference type="InterPro" id="IPR002104">
    <property type="entry name" value="Integrase_catalytic"/>
</dbReference>
<evidence type="ECO:0000256" key="7">
    <source>
        <dbReference type="ARBA" id="ARBA00023125"/>
    </source>
</evidence>
<evidence type="ECO:0000256" key="1">
    <source>
        <dbReference type="ARBA" id="ARBA00004496"/>
    </source>
</evidence>
<dbReference type="GO" id="GO:0003677">
    <property type="term" value="F:DNA binding"/>
    <property type="evidence" value="ECO:0007669"/>
    <property type="project" value="UniProtKB-UniRule"/>
</dbReference>
<comment type="subcellular location">
    <subcellularLocation>
        <location evidence="1 10">Cytoplasm</location>
    </subcellularLocation>
</comment>
<protein>
    <recommendedName>
        <fullName evidence="10">Tyrosine recombinase XerC</fullName>
    </recommendedName>
</protein>
<gene>
    <name evidence="10" type="primary">xerC</name>
    <name evidence="13" type="ORF">SAMN04488516_101249</name>
</gene>
<comment type="subunit">
    <text evidence="10">Forms a cyclic heterotetrameric complex composed of two molecules of XerC and two molecules of XerD.</text>
</comment>
<evidence type="ECO:0000256" key="5">
    <source>
        <dbReference type="ARBA" id="ARBA00022829"/>
    </source>
</evidence>
<dbReference type="EMBL" id="FNIN01000001">
    <property type="protein sequence ID" value="SDN27394.1"/>
    <property type="molecule type" value="Genomic_DNA"/>
</dbReference>
<dbReference type="OrthoDB" id="9801717at2"/>
<keyword evidence="5 10" id="KW-0159">Chromosome partition</keyword>
<dbReference type="InterPro" id="IPR013762">
    <property type="entry name" value="Integrase-like_cat_sf"/>
</dbReference>
<keyword evidence="6 10" id="KW-0229">DNA integration</keyword>
<feature type="active site" evidence="10">
    <location>
        <position position="171"/>
    </location>
</feature>
<dbReference type="PANTHER" id="PTHR30349">
    <property type="entry name" value="PHAGE INTEGRASE-RELATED"/>
    <property type="match status" value="1"/>
</dbReference>
<dbReference type="PROSITE" id="PS51900">
    <property type="entry name" value="CB"/>
    <property type="match status" value="1"/>
</dbReference>
<comment type="similarity">
    <text evidence="2">Belongs to the 'phage' integrase family. XerD subfamily.</text>
</comment>
<feature type="active site" description="O-(3'-phospho-DNA)-tyrosine intermediate" evidence="10">
    <location>
        <position position="275"/>
    </location>
</feature>
<evidence type="ECO:0000313" key="14">
    <source>
        <dbReference type="Proteomes" id="UP000199602"/>
    </source>
</evidence>
<dbReference type="HAMAP" id="MF_01808">
    <property type="entry name" value="Recomb_XerC_XerD"/>
    <property type="match status" value="1"/>
</dbReference>
<dbReference type="InterPro" id="IPR011932">
    <property type="entry name" value="Recomb_XerD"/>
</dbReference>
<dbReference type="GO" id="GO:0009037">
    <property type="term" value="F:tyrosine-based site-specific recombinase activity"/>
    <property type="evidence" value="ECO:0007669"/>
    <property type="project" value="UniProtKB-UniRule"/>
</dbReference>
<sequence>MIKKYIQSFGHYLLAIRGLSPQTVKSYLQDLECFILFLEEKNIIQLSEISEDILFLYLIFLRQKGLKSRSLARHLASLRNFFGYLQENNFLEENPALFLENPKLPKLLPKVLSLEEVKTLLSIPNCSTSLGFRDRTILEILYAGGLRVSELINLKVLDFDSSVGILKVLGKGNKERLVPLHTEAQGYLDEYLKNIRPLFKPKEPFIFLNRSGKKLSRQGVWKMIKKYALKANLSKDISPHILRHSFATHLLEGGADLRTVQILLGHADITATEIYTHINSLRLKQLYSTLHPRNED</sequence>
<feature type="domain" description="Tyr recombinase" evidence="11">
    <location>
        <begin position="107"/>
        <end position="288"/>
    </location>
</feature>
<dbReference type="NCBIfam" id="NF001399">
    <property type="entry name" value="PRK00283.1"/>
    <property type="match status" value="1"/>
</dbReference>
<comment type="function">
    <text evidence="10">Site-specific tyrosine recombinase, which acts by catalyzing the cutting and rejoining of the recombining DNA molecules. The XerC-XerD complex is essential to convert dimers of the bacterial chromosome into monomers to permit their segregation at cell division. It also contributes to the segregational stability of plasmids.</text>
</comment>
<evidence type="ECO:0000256" key="9">
    <source>
        <dbReference type="ARBA" id="ARBA00023306"/>
    </source>
</evidence>
<feature type="active site" evidence="10">
    <location>
        <position position="240"/>
    </location>
</feature>
<evidence type="ECO:0000256" key="2">
    <source>
        <dbReference type="ARBA" id="ARBA00010450"/>
    </source>
</evidence>
<organism evidence="13 14">
    <name type="scientific">Desulfonauticus submarinus</name>
    <dbReference type="NCBI Taxonomy" id="206665"/>
    <lineage>
        <taxon>Bacteria</taxon>
        <taxon>Pseudomonadati</taxon>
        <taxon>Thermodesulfobacteriota</taxon>
        <taxon>Desulfovibrionia</taxon>
        <taxon>Desulfovibrionales</taxon>
        <taxon>Desulfonauticaceae</taxon>
        <taxon>Desulfonauticus</taxon>
    </lineage>
</organism>
<dbReference type="NCBIfam" id="TIGR02225">
    <property type="entry name" value="recomb_XerD"/>
    <property type="match status" value="1"/>
</dbReference>
<feature type="active site" evidence="10">
    <location>
        <position position="147"/>
    </location>
</feature>
<feature type="active site" evidence="10">
    <location>
        <position position="243"/>
    </location>
</feature>
<dbReference type="Pfam" id="PF00589">
    <property type="entry name" value="Phage_integrase"/>
    <property type="match status" value="1"/>
</dbReference>
<dbReference type="Pfam" id="PF02899">
    <property type="entry name" value="Phage_int_SAM_1"/>
    <property type="match status" value="1"/>
</dbReference>
<dbReference type="RefSeq" id="WP_092062154.1">
    <property type="nucleotide sequence ID" value="NZ_FNIN01000001.1"/>
</dbReference>
<dbReference type="InterPro" id="IPR004107">
    <property type="entry name" value="Integrase_SAM-like_N"/>
</dbReference>
<dbReference type="GO" id="GO:0051301">
    <property type="term" value="P:cell division"/>
    <property type="evidence" value="ECO:0007669"/>
    <property type="project" value="UniProtKB-KW"/>
</dbReference>
<dbReference type="GO" id="GO:0006313">
    <property type="term" value="P:DNA transposition"/>
    <property type="evidence" value="ECO:0007669"/>
    <property type="project" value="UniProtKB-UniRule"/>
</dbReference>
<dbReference type="Gene3D" id="1.10.150.130">
    <property type="match status" value="1"/>
</dbReference>
<evidence type="ECO:0000259" key="12">
    <source>
        <dbReference type="PROSITE" id="PS51900"/>
    </source>
</evidence>
<keyword evidence="9 10" id="KW-0131">Cell cycle</keyword>
<feature type="domain" description="Core-binding (CB)" evidence="12">
    <location>
        <begin position="1"/>
        <end position="86"/>
    </location>
</feature>
<keyword evidence="8 10" id="KW-0233">DNA recombination</keyword>
<dbReference type="InterPro" id="IPR050090">
    <property type="entry name" value="Tyrosine_recombinase_XerCD"/>
</dbReference>
<dbReference type="GO" id="GO:0005737">
    <property type="term" value="C:cytoplasm"/>
    <property type="evidence" value="ECO:0007669"/>
    <property type="project" value="UniProtKB-SubCell"/>
</dbReference>
<proteinExistence type="inferred from homology"/>
<evidence type="ECO:0000256" key="8">
    <source>
        <dbReference type="ARBA" id="ARBA00023172"/>
    </source>
</evidence>
<keyword evidence="4 10" id="KW-0132">Cell division</keyword>
<evidence type="ECO:0000259" key="11">
    <source>
        <dbReference type="PROSITE" id="PS51898"/>
    </source>
</evidence>
<evidence type="ECO:0000256" key="4">
    <source>
        <dbReference type="ARBA" id="ARBA00022618"/>
    </source>
</evidence>
<dbReference type="PROSITE" id="PS51898">
    <property type="entry name" value="TYR_RECOMBINASE"/>
    <property type="match status" value="1"/>
</dbReference>
<name>A0A1H0A273_9BACT</name>
<dbReference type="PANTHER" id="PTHR30349:SF81">
    <property type="entry name" value="TYROSINE RECOMBINASE XERC"/>
    <property type="match status" value="1"/>
</dbReference>
<keyword evidence="3 10" id="KW-0963">Cytoplasm</keyword>
<dbReference type="GO" id="GO:0007059">
    <property type="term" value="P:chromosome segregation"/>
    <property type="evidence" value="ECO:0007669"/>
    <property type="project" value="UniProtKB-UniRule"/>
</dbReference>
<feature type="active site" evidence="10">
    <location>
        <position position="266"/>
    </location>
</feature>
<comment type="similarity">
    <text evidence="10">Belongs to the 'phage' integrase family. XerC subfamily.</text>
</comment>
<dbReference type="InterPro" id="IPR010998">
    <property type="entry name" value="Integrase_recombinase_N"/>
</dbReference>
<dbReference type="AlphaFoldDB" id="A0A1H0A273"/>
<dbReference type="NCBIfam" id="NF040815">
    <property type="entry name" value="recomb_XerA_Arch"/>
    <property type="match status" value="1"/>
</dbReference>
<evidence type="ECO:0000256" key="10">
    <source>
        <dbReference type="HAMAP-Rule" id="MF_01808"/>
    </source>
</evidence>
<evidence type="ECO:0000256" key="3">
    <source>
        <dbReference type="ARBA" id="ARBA00022490"/>
    </source>
</evidence>
<reference evidence="13 14" key="1">
    <citation type="submission" date="2016-10" db="EMBL/GenBank/DDBJ databases">
        <authorList>
            <person name="de Groot N.N."/>
        </authorList>
    </citation>
    <scope>NUCLEOTIDE SEQUENCE [LARGE SCALE GENOMIC DNA]</scope>
    <source>
        <strain evidence="13 14">DSM 15269</strain>
    </source>
</reference>
<dbReference type="Gene3D" id="1.10.443.10">
    <property type="entry name" value="Intergrase catalytic core"/>
    <property type="match status" value="1"/>
</dbReference>
<dbReference type="InterPro" id="IPR044068">
    <property type="entry name" value="CB"/>
</dbReference>
<dbReference type="SUPFAM" id="SSF56349">
    <property type="entry name" value="DNA breaking-rejoining enzymes"/>
    <property type="match status" value="1"/>
</dbReference>